<dbReference type="GO" id="GO:0000981">
    <property type="term" value="F:DNA-binding transcription factor activity, RNA polymerase II-specific"/>
    <property type="evidence" value="ECO:0007669"/>
    <property type="project" value="InterPro"/>
</dbReference>
<keyword evidence="5" id="KW-1185">Reference proteome</keyword>
<protein>
    <recommendedName>
        <fullName evidence="3">Zn(2)-C6 fungal-type domain-containing protein</fullName>
    </recommendedName>
</protein>
<feature type="region of interest" description="Disordered" evidence="2">
    <location>
        <begin position="101"/>
        <end position="127"/>
    </location>
</feature>
<evidence type="ECO:0000256" key="2">
    <source>
        <dbReference type="SAM" id="MobiDB-lite"/>
    </source>
</evidence>
<sequence length="566" mass="63324">MRWGIICNVRWECLANNWPEAFGESTNMVGVGGRIHVKRCGCCRKRKVKCDGKTPACQRCIDHGLQCLGYEKKLEFIYFDGQNQVNAERSESQTELPLIRTRKQQPTIASRGRAASSHSGVDESRPPHNFPLAPTNNLLVHSLAIPQNKLGLIAVLHGRHVPEYHDASNREGLGMCASWITTAYGLVSRPGDSEMLTDSLLAMSFSLIGPERRQNELSMSGVRHYSKALKGLQTKLACGALKLDDDQMDASLITCLACGMYDVIANHSYSSLLRHLEGIGALLQARGVKNITNSSSRRTFYEFRSIKLSMDLATRRACFLSMPEWINPPWKAAEPHSATNLQTASDIAFRIPLVMEQFDHIRSLTHMRGPIVEWNKDIAHDLTLETLGIHSALEDWGSRINDPGSKLQYYTSRPASITGSPAIDAFKRIYPISFAFPNWDNAAAFAYHAMSQIYTNSLLIDLERLTLLSYSPESKMVPPQIETRELMDESIECADRICKSVEYFLEDNKRLIGRMVVLAPLEAARSLFSQLETGTGDAEKDTFLVERVRFCEAVIQRIKDSGLPIG</sequence>
<dbReference type="SMART" id="SM00066">
    <property type="entry name" value="GAL4"/>
    <property type="match status" value="1"/>
</dbReference>
<organism evidence="4 5">
    <name type="scientific">Hyaloscypha variabilis (strain UAMH 11265 / GT02V1 / F)</name>
    <name type="common">Meliniomyces variabilis</name>
    <dbReference type="NCBI Taxonomy" id="1149755"/>
    <lineage>
        <taxon>Eukaryota</taxon>
        <taxon>Fungi</taxon>
        <taxon>Dikarya</taxon>
        <taxon>Ascomycota</taxon>
        <taxon>Pezizomycotina</taxon>
        <taxon>Leotiomycetes</taxon>
        <taxon>Helotiales</taxon>
        <taxon>Hyaloscyphaceae</taxon>
        <taxon>Hyaloscypha</taxon>
        <taxon>Hyaloscypha variabilis</taxon>
    </lineage>
</organism>
<dbReference type="AlphaFoldDB" id="A0A2J6RBU4"/>
<dbReference type="EMBL" id="KZ613951">
    <property type="protein sequence ID" value="PMD35980.1"/>
    <property type="molecule type" value="Genomic_DNA"/>
</dbReference>
<evidence type="ECO:0000259" key="3">
    <source>
        <dbReference type="PROSITE" id="PS50048"/>
    </source>
</evidence>
<dbReference type="OrthoDB" id="4491390at2759"/>
<dbReference type="InterPro" id="IPR021858">
    <property type="entry name" value="Fun_TF"/>
</dbReference>
<evidence type="ECO:0000313" key="5">
    <source>
        <dbReference type="Proteomes" id="UP000235786"/>
    </source>
</evidence>
<dbReference type="InterPro" id="IPR001138">
    <property type="entry name" value="Zn2Cys6_DnaBD"/>
</dbReference>
<dbReference type="SUPFAM" id="SSF57701">
    <property type="entry name" value="Zn2/Cys6 DNA-binding domain"/>
    <property type="match status" value="1"/>
</dbReference>
<keyword evidence="1" id="KW-0539">Nucleus</keyword>
<evidence type="ECO:0000256" key="1">
    <source>
        <dbReference type="ARBA" id="ARBA00023242"/>
    </source>
</evidence>
<feature type="compositionally biased region" description="Low complexity" evidence="2">
    <location>
        <begin position="109"/>
        <end position="119"/>
    </location>
</feature>
<feature type="domain" description="Zn(2)-C6 fungal-type" evidence="3">
    <location>
        <begin position="39"/>
        <end position="67"/>
    </location>
</feature>
<dbReference type="Pfam" id="PF00172">
    <property type="entry name" value="Zn_clus"/>
    <property type="match status" value="1"/>
</dbReference>
<dbReference type="CDD" id="cd00067">
    <property type="entry name" value="GAL4"/>
    <property type="match status" value="1"/>
</dbReference>
<gene>
    <name evidence="4" type="ORF">L207DRAFT_569374</name>
</gene>
<dbReference type="STRING" id="1149755.A0A2J6RBU4"/>
<dbReference type="InterPro" id="IPR053178">
    <property type="entry name" value="Osmoadaptation_assoc"/>
</dbReference>
<evidence type="ECO:0000313" key="4">
    <source>
        <dbReference type="EMBL" id="PMD35980.1"/>
    </source>
</evidence>
<accession>A0A2J6RBU4</accession>
<reference evidence="4 5" key="1">
    <citation type="submission" date="2016-04" db="EMBL/GenBank/DDBJ databases">
        <title>A degradative enzymes factory behind the ericoid mycorrhizal symbiosis.</title>
        <authorList>
            <consortium name="DOE Joint Genome Institute"/>
            <person name="Martino E."/>
            <person name="Morin E."/>
            <person name="Grelet G."/>
            <person name="Kuo A."/>
            <person name="Kohler A."/>
            <person name="Daghino S."/>
            <person name="Barry K."/>
            <person name="Choi C."/>
            <person name="Cichocki N."/>
            <person name="Clum A."/>
            <person name="Copeland A."/>
            <person name="Hainaut M."/>
            <person name="Haridas S."/>
            <person name="Labutti K."/>
            <person name="Lindquist E."/>
            <person name="Lipzen A."/>
            <person name="Khouja H.-R."/>
            <person name="Murat C."/>
            <person name="Ohm R."/>
            <person name="Olson A."/>
            <person name="Spatafora J."/>
            <person name="Veneault-Fourrey C."/>
            <person name="Henrissat B."/>
            <person name="Grigoriev I."/>
            <person name="Martin F."/>
            <person name="Perotto S."/>
        </authorList>
    </citation>
    <scope>NUCLEOTIDE SEQUENCE [LARGE SCALE GENOMIC DNA]</scope>
    <source>
        <strain evidence="4 5">F</strain>
    </source>
</reference>
<dbReference type="Proteomes" id="UP000235786">
    <property type="component" value="Unassembled WGS sequence"/>
</dbReference>
<dbReference type="GO" id="GO:0008270">
    <property type="term" value="F:zinc ion binding"/>
    <property type="evidence" value="ECO:0007669"/>
    <property type="project" value="InterPro"/>
</dbReference>
<dbReference type="PROSITE" id="PS50048">
    <property type="entry name" value="ZN2_CY6_FUNGAL_2"/>
    <property type="match status" value="1"/>
</dbReference>
<dbReference type="Pfam" id="PF11951">
    <property type="entry name" value="Fungal_trans_2"/>
    <property type="match status" value="1"/>
</dbReference>
<name>A0A2J6RBU4_HYAVF</name>
<proteinExistence type="predicted"/>
<dbReference type="Gene3D" id="4.10.240.10">
    <property type="entry name" value="Zn(2)-C6 fungal-type DNA-binding domain"/>
    <property type="match status" value="1"/>
</dbReference>
<dbReference type="InterPro" id="IPR036864">
    <property type="entry name" value="Zn2-C6_fun-type_DNA-bd_sf"/>
</dbReference>
<dbReference type="PANTHER" id="PTHR38111">
    <property type="entry name" value="ZN(2)-C6 FUNGAL-TYPE DOMAIN-CONTAINING PROTEIN-RELATED"/>
    <property type="match status" value="1"/>
</dbReference>